<dbReference type="GO" id="GO:0005524">
    <property type="term" value="F:ATP binding"/>
    <property type="evidence" value="ECO:0007669"/>
    <property type="project" value="UniProtKB-KW"/>
</dbReference>
<dbReference type="InterPro" id="IPR013749">
    <property type="entry name" value="PM/HMP-P_kinase-1"/>
</dbReference>
<keyword evidence="8 17" id="KW-0808">Transferase</keyword>
<comment type="pathway">
    <text evidence="13">Cofactor biosynthesis; thiamine diphosphate biosynthesis; 4-amino-2-methyl-5-diphosphomethylpyrimidine from 5-amino-1-(5-phospho-D-ribosyl)imidazole: step 2/3.</text>
</comment>
<protein>
    <recommendedName>
        <fullName evidence="7">Hydroxymethylpyrimidine/phosphomethylpyrimidine kinase</fullName>
        <ecNumber evidence="5">2.7.1.49</ecNumber>
        <ecNumber evidence="6">2.7.4.7</ecNumber>
    </recommendedName>
    <alternativeName>
        <fullName evidence="14">Hydroxymethylpyrimidine kinase</fullName>
    </alternativeName>
    <alternativeName>
        <fullName evidence="15">Hydroxymethylpyrimidine phosphate kinase</fullName>
    </alternativeName>
</protein>
<comment type="caution">
    <text evidence="17">The sequence shown here is derived from an EMBL/GenBank/DDBJ whole genome shotgun (WGS) entry which is preliminary data.</text>
</comment>
<comment type="pathway">
    <text evidence="3">Cofactor biosynthesis; thiamine diphosphate biosynthesis; 4-amino-2-methyl-5-diphosphomethylpyrimidine from 5-amino-1-(5-phospho-D-ribosyl)imidazole: step 3/3.</text>
</comment>
<organism evidence="17 18">
    <name type="scientific">Romboutsia maritimum</name>
    <dbReference type="NCBI Taxonomy" id="2020948"/>
    <lineage>
        <taxon>Bacteria</taxon>
        <taxon>Bacillati</taxon>
        <taxon>Bacillota</taxon>
        <taxon>Clostridia</taxon>
        <taxon>Peptostreptococcales</taxon>
        <taxon>Peptostreptococcaceae</taxon>
        <taxon>Romboutsia</taxon>
    </lineage>
</organism>
<evidence type="ECO:0000256" key="1">
    <source>
        <dbReference type="ARBA" id="ARBA00000151"/>
    </source>
</evidence>
<evidence type="ECO:0000256" key="11">
    <source>
        <dbReference type="ARBA" id="ARBA00022840"/>
    </source>
</evidence>
<dbReference type="InterPro" id="IPR004399">
    <property type="entry name" value="HMP/HMP-P_kinase_dom"/>
</dbReference>
<keyword evidence="9" id="KW-0547">Nucleotide-binding</keyword>
<dbReference type="OrthoDB" id="9810880at2"/>
<dbReference type="RefSeq" id="WP_095405532.1">
    <property type="nucleotide sequence ID" value="NZ_NOJZ02000026.1"/>
</dbReference>
<dbReference type="EC" id="2.7.4.7" evidence="6"/>
<dbReference type="CDD" id="cd01169">
    <property type="entry name" value="HMPP_kinase"/>
    <property type="match status" value="1"/>
</dbReference>
<dbReference type="GO" id="GO:0005829">
    <property type="term" value="C:cytosol"/>
    <property type="evidence" value="ECO:0007669"/>
    <property type="project" value="TreeGrafter"/>
</dbReference>
<keyword evidence="18" id="KW-1185">Reference proteome</keyword>
<evidence type="ECO:0000256" key="2">
    <source>
        <dbReference type="ARBA" id="ARBA00000565"/>
    </source>
</evidence>
<gene>
    <name evidence="17" type="primary">thiD</name>
    <name evidence="17" type="ORF">CHF27_011460</name>
</gene>
<evidence type="ECO:0000256" key="6">
    <source>
        <dbReference type="ARBA" id="ARBA00012963"/>
    </source>
</evidence>
<feature type="domain" description="Pyridoxamine kinase/Phosphomethylpyrimidine kinase" evidence="16">
    <location>
        <begin position="15"/>
        <end position="258"/>
    </location>
</feature>
<proteinExistence type="inferred from homology"/>
<dbReference type="InterPro" id="IPR029056">
    <property type="entry name" value="Ribokinase-like"/>
</dbReference>
<comment type="similarity">
    <text evidence="4">Belongs to the ThiD family.</text>
</comment>
<evidence type="ECO:0000313" key="18">
    <source>
        <dbReference type="Proteomes" id="UP000243494"/>
    </source>
</evidence>
<evidence type="ECO:0000256" key="14">
    <source>
        <dbReference type="ARBA" id="ARBA00042102"/>
    </source>
</evidence>
<dbReference type="Proteomes" id="UP000243494">
    <property type="component" value="Unassembled WGS sequence"/>
</dbReference>
<keyword evidence="12" id="KW-0784">Thiamine biosynthesis</keyword>
<evidence type="ECO:0000256" key="3">
    <source>
        <dbReference type="ARBA" id="ARBA00004769"/>
    </source>
</evidence>
<dbReference type="EMBL" id="NOJZ02000026">
    <property type="protein sequence ID" value="RDY22788.1"/>
    <property type="molecule type" value="Genomic_DNA"/>
</dbReference>
<evidence type="ECO:0000256" key="9">
    <source>
        <dbReference type="ARBA" id="ARBA00022741"/>
    </source>
</evidence>
<evidence type="ECO:0000256" key="15">
    <source>
        <dbReference type="ARBA" id="ARBA00043176"/>
    </source>
</evidence>
<evidence type="ECO:0000256" key="10">
    <source>
        <dbReference type="ARBA" id="ARBA00022777"/>
    </source>
</evidence>
<sequence>MRNYKIPTLTIAGSDSSGGAGIQADLKTFSAIGTYGMSVITAITAQNTQGVFEVEELSKKIIRKQIEVVFEDITPKAVKIGMVSSPEIILEIVNSLKNYNLEYLVVDPVMISKSGYSLLRPQAKENLMKYLIPMAYIITPNIPEAEEITGMKVNNIDDMKIVGEKILELGPKYVLMKGGHLDGDAIDVLIGEDIFEIYKSKRIDRKNTHGTGCTLSSAITSHLALGYGIKESIKLSKEYITQAIKYSFDIGHGVGPVQHFYKFTKVEGEI</sequence>
<dbReference type="AlphaFoldDB" id="A0A371IQP8"/>
<comment type="catalytic activity">
    <reaction evidence="1">
        <text>4-amino-5-hydroxymethyl-2-methylpyrimidine + ATP = 4-amino-2-methyl-5-(phosphooxymethyl)pyrimidine + ADP + H(+)</text>
        <dbReference type="Rhea" id="RHEA:23096"/>
        <dbReference type="ChEBI" id="CHEBI:15378"/>
        <dbReference type="ChEBI" id="CHEBI:16892"/>
        <dbReference type="ChEBI" id="CHEBI:30616"/>
        <dbReference type="ChEBI" id="CHEBI:58354"/>
        <dbReference type="ChEBI" id="CHEBI:456216"/>
        <dbReference type="EC" id="2.7.1.49"/>
    </reaction>
</comment>
<dbReference type="GO" id="GO:0008972">
    <property type="term" value="F:phosphomethylpyrimidine kinase activity"/>
    <property type="evidence" value="ECO:0007669"/>
    <property type="project" value="UniProtKB-EC"/>
</dbReference>
<dbReference type="GO" id="GO:0008902">
    <property type="term" value="F:hydroxymethylpyrimidine kinase activity"/>
    <property type="evidence" value="ECO:0007669"/>
    <property type="project" value="UniProtKB-EC"/>
</dbReference>
<dbReference type="Pfam" id="PF08543">
    <property type="entry name" value="Phos_pyr_kin"/>
    <property type="match status" value="1"/>
</dbReference>
<comment type="catalytic activity">
    <reaction evidence="2">
        <text>4-amino-2-methyl-5-(phosphooxymethyl)pyrimidine + ATP = 4-amino-2-methyl-5-(diphosphooxymethyl)pyrimidine + ADP</text>
        <dbReference type="Rhea" id="RHEA:19893"/>
        <dbReference type="ChEBI" id="CHEBI:30616"/>
        <dbReference type="ChEBI" id="CHEBI:57841"/>
        <dbReference type="ChEBI" id="CHEBI:58354"/>
        <dbReference type="ChEBI" id="CHEBI:456216"/>
        <dbReference type="EC" id="2.7.4.7"/>
    </reaction>
</comment>
<dbReference type="GO" id="GO:0009228">
    <property type="term" value="P:thiamine biosynthetic process"/>
    <property type="evidence" value="ECO:0007669"/>
    <property type="project" value="UniProtKB-KW"/>
</dbReference>
<dbReference type="PANTHER" id="PTHR20858:SF17">
    <property type="entry name" value="HYDROXYMETHYLPYRIMIDINE_PHOSPHOMETHYLPYRIMIDINE KINASE THI20-RELATED"/>
    <property type="match status" value="1"/>
</dbReference>
<name>A0A371IQP8_9FIRM</name>
<evidence type="ECO:0000259" key="16">
    <source>
        <dbReference type="Pfam" id="PF08543"/>
    </source>
</evidence>
<dbReference type="Gene3D" id="3.40.1190.20">
    <property type="match status" value="1"/>
</dbReference>
<evidence type="ECO:0000256" key="7">
    <source>
        <dbReference type="ARBA" id="ARBA00019161"/>
    </source>
</evidence>
<dbReference type="PANTHER" id="PTHR20858">
    <property type="entry name" value="PHOSPHOMETHYLPYRIMIDINE KINASE"/>
    <property type="match status" value="1"/>
</dbReference>
<dbReference type="EC" id="2.7.1.49" evidence="5"/>
<evidence type="ECO:0000256" key="12">
    <source>
        <dbReference type="ARBA" id="ARBA00022977"/>
    </source>
</evidence>
<reference evidence="17 18" key="1">
    <citation type="journal article" date="2017" name="Genome Announc.">
        <title>Draft Genome Sequence of Romboutsia maritimum sp. nov. Strain CCRI-22766(T), Isolated from Coastal Estuarine Mud.</title>
        <authorList>
            <person name="Maheux A.F."/>
            <person name="Boudreau D.K."/>
            <person name="Berube E."/>
            <person name="Boissinot M."/>
            <person name="Raymond F."/>
            <person name="Brodeur S."/>
            <person name="Corbeil J."/>
            <person name="Brightwell G."/>
            <person name="Broda D."/>
            <person name="Omar R.F."/>
            <person name="Bergeron M.G."/>
        </authorList>
    </citation>
    <scope>NUCLEOTIDE SEQUENCE [LARGE SCALE GENOMIC DNA]</scope>
    <source>
        <strain evidence="17 18">CCRI-22766</strain>
    </source>
</reference>
<evidence type="ECO:0000313" key="17">
    <source>
        <dbReference type="EMBL" id="RDY22788.1"/>
    </source>
</evidence>
<dbReference type="NCBIfam" id="TIGR00097">
    <property type="entry name" value="HMP-P_kinase"/>
    <property type="match status" value="1"/>
</dbReference>
<keyword evidence="11" id="KW-0067">ATP-binding</keyword>
<dbReference type="SUPFAM" id="SSF53613">
    <property type="entry name" value="Ribokinase-like"/>
    <property type="match status" value="1"/>
</dbReference>
<evidence type="ECO:0000256" key="8">
    <source>
        <dbReference type="ARBA" id="ARBA00022679"/>
    </source>
</evidence>
<dbReference type="FunFam" id="3.40.1190.20:FF:000003">
    <property type="entry name" value="Phosphomethylpyrimidine kinase ThiD"/>
    <property type="match status" value="1"/>
</dbReference>
<evidence type="ECO:0000256" key="5">
    <source>
        <dbReference type="ARBA" id="ARBA00012135"/>
    </source>
</evidence>
<accession>A0A371IQP8</accession>
<evidence type="ECO:0000256" key="13">
    <source>
        <dbReference type="ARBA" id="ARBA00037917"/>
    </source>
</evidence>
<keyword evidence="10 17" id="KW-0418">Kinase</keyword>
<evidence type="ECO:0000256" key="4">
    <source>
        <dbReference type="ARBA" id="ARBA00009879"/>
    </source>
</evidence>